<dbReference type="SUPFAM" id="SSF52540">
    <property type="entry name" value="P-loop containing nucleoside triphosphate hydrolases"/>
    <property type="match status" value="1"/>
</dbReference>
<sequence length="179" mass="20387">MRIAVTGSHRVGKSTLIDLLGEELEGYRLAEEPYLLLEEEGYEFATPPSLEDFVEQLRFSAELLHAEKDARDILFDRCPVDFLGYLQAHEDAEAFDLEEWLPRVRSAVQTLDLIVFVPIDAPDRIRLRAREDIHMRTAVDEALCRVLLDDPYELGVEVLTVHGSADARVKQVLERLGRG</sequence>
<gene>
    <name evidence="2" type="ORF">A176_002974</name>
</gene>
<evidence type="ECO:0000313" key="2">
    <source>
        <dbReference type="EMBL" id="AKQ66062.1"/>
    </source>
</evidence>
<dbReference type="AlphaFoldDB" id="A0A0H4XDF4"/>
<evidence type="ECO:0000259" key="1">
    <source>
        <dbReference type="Pfam" id="PF13521"/>
    </source>
</evidence>
<name>A0A0H4XDF4_9BACT</name>
<dbReference type="Pfam" id="PF13521">
    <property type="entry name" value="AAA_28"/>
    <property type="match status" value="1"/>
</dbReference>
<dbReference type="STRING" id="1297742.A176_002974"/>
<protein>
    <recommendedName>
        <fullName evidence="1">NadR/Ttd14 AAA domain-containing protein</fullName>
    </recommendedName>
</protein>
<dbReference type="PATRIC" id="fig|1297742.4.peg.3001"/>
<dbReference type="Proteomes" id="UP000009026">
    <property type="component" value="Chromosome"/>
</dbReference>
<accession>A0A0H4XDF4</accession>
<reference evidence="2 3" key="1">
    <citation type="journal article" date="2016" name="PLoS ONE">
        <title>Complete Genome Sequence and Comparative Genomics of a Novel Myxobacterium Myxococcus hansupus.</title>
        <authorList>
            <person name="Sharma G."/>
            <person name="Narwani T."/>
            <person name="Subramanian S."/>
        </authorList>
    </citation>
    <scope>NUCLEOTIDE SEQUENCE [LARGE SCALE GENOMIC DNA]</scope>
    <source>
        <strain evidence="3">mixupus</strain>
    </source>
</reference>
<dbReference type="OrthoDB" id="7351510at2"/>
<dbReference type="Gene3D" id="3.40.50.300">
    <property type="entry name" value="P-loop containing nucleotide triphosphate hydrolases"/>
    <property type="match status" value="1"/>
</dbReference>
<dbReference type="InterPro" id="IPR027417">
    <property type="entry name" value="P-loop_NTPase"/>
</dbReference>
<dbReference type="EMBL" id="CP012109">
    <property type="protein sequence ID" value="AKQ66062.1"/>
    <property type="molecule type" value="Genomic_DNA"/>
</dbReference>
<organism evidence="2 3">
    <name type="scientific">Pseudomyxococcus hansupus</name>
    <dbReference type="NCBI Taxonomy" id="1297742"/>
    <lineage>
        <taxon>Bacteria</taxon>
        <taxon>Pseudomonadati</taxon>
        <taxon>Myxococcota</taxon>
        <taxon>Myxococcia</taxon>
        <taxon>Myxococcales</taxon>
        <taxon>Cystobacterineae</taxon>
        <taxon>Myxococcaceae</taxon>
        <taxon>Pseudomyxococcus</taxon>
    </lineage>
</organism>
<dbReference type="InterPro" id="IPR038727">
    <property type="entry name" value="NadR/Ttd14_AAA_dom"/>
</dbReference>
<dbReference type="KEGG" id="mym:A176_002974"/>
<keyword evidence="3" id="KW-1185">Reference proteome</keyword>
<proteinExistence type="predicted"/>
<dbReference type="eggNOG" id="COG0125">
    <property type="taxonomic scope" value="Bacteria"/>
</dbReference>
<evidence type="ECO:0000313" key="3">
    <source>
        <dbReference type="Proteomes" id="UP000009026"/>
    </source>
</evidence>
<dbReference type="RefSeq" id="WP_002640751.1">
    <property type="nucleotide sequence ID" value="NZ_CP012109.1"/>
</dbReference>
<feature type="domain" description="NadR/Ttd14 AAA" evidence="1">
    <location>
        <begin position="2"/>
        <end position="167"/>
    </location>
</feature>